<sequence>MKTILLTGFEPFAGAALNPSWEAVQRVAAQWTDPARLHVAQLPVEFGEGVERLEAMIGLLRPDIVVATGLAEGRAAITPEVIAINRIDARIPDNAGAQPVEAAVVPGGADGLFSTLPVKAMVAAMRDAGVPAALSYSAGTFVCNAAFYALMNLIQRQDRPMIGGFVHVPAMPESRPSADMPTMAVETMARGLEAALMVCLGGADAYVGSMGTIA</sequence>
<dbReference type="EC" id="3.4.19.3" evidence="6"/>
<dbReference type="GO" id="GO:0005829">
    <property type="term" value="C:cytosol"/>
    <property type="evidence" value="ECO:0007669"/>
    <property type="project" value="InterPro"/>
</dbReference>
<organism evidence="7 8">
    <name type="scientific">Candidatus Devosia phytovorans</name>
    <dbReference type="NCBI Taxonomy" id="3121372"/>
    <lineage>
        <taxon>Bacteria</taxon>
        <taxon>Pseudomonadati</taxon>
        <taxon>Pseudomonadota</taxon>
        <taxon>Alphaproteobacteria</taxon>
        <taxon>Hyphomicrobiales</taxon>
        <taxon>Devosiaceae</taxon>
        <taxon>Devosia</taxon>
    </lineage>
</organism>
<keyword evidence="4 7" id="KW-0378">Hydrolase</keyword>
<evidence type="ECO:0000256" key="6">
    <source>
        <dbReference type="PROSITE-ProRule" id="PRU10077"/>
    </source>
</evidence>
<dbReference type="Pfam" id="PF01470">
    <property type="entry name" value="Peptidase_C15"/>
    <property type="match status" value="1"/>
</dbReference>
<keyword evidence="2" id="KW-0963">Cytoplasm</keyword>
<dbReference type="InterPro" id="IPR036440">
    <property type="entry name" value="Peptidase_C15-like_sf"/>
</dbReference>
<dbReference type="PANTHER" id="PTHR23402">
    <property type="entry name" value="PROTEASE FAMILY C15 PYROGLUTAMYL-PEPTIDASE I-RELATED"/>
    <property type="match status" value="1"/>
</dbReference>
<evidence type="ECO:0000256" key="1">
    <source>
        <dbReference type="ARBA" id="ARBA00006641"/>
    </source>
</evidence>
<protein>
    <recommendedName>
        <fullName evidence="6">Pyroglutamyl-peptidase I</fullName>
        <ecNumber evidence="6">3.4.19.3</ecNumber>
    </recommendedName>
</protein>
<dbReference type="PANTHER" id="PTHR23402:SF1">
    <property type="entry name" value="PYROGLUTAMYL-PEPTIDASE I"/>
    <property type="match status" value="1"/>
</dbReference>
<evidence type="ECO:0000313" key="8">
    <source>
        <dbReference type="Proteomes" id="UP001217476"/>
    </source>
</evidence>
<dbReference type="SUPFAM" id="SSF53182">
    <property type="entry name" value="Pyrrolidone carboxyl peptidase (pyroglutamate aminopeptidase)"/>
    <property type="match status" value="1"/>
</dbReference>
<dbReference type="InterPro" id="IPR016125">
    <property type="entry name" value="Peptidase_C15-like"/>
</dbReference>
<dbReference type="NCBIfam" id="TIGR00504">
    <property type="entry name" value="pyro_pdase"/>
    <property type="match status" value="1"/>
</dbReference>
<reference evidence="7" key="1">
    <citation type="submission" date="2023-03" db="EMBL/GenBank/DDBJ databases">
        <title>Andean soil-derived lignocellulolytic bacterial consortium as a source of novel taxa and putative plastic-active enzymes.</title>
        <authorList>
            <person name="Diaz-Garcia L."/>
            <person name="Chuvochina M."/>
            <person name="Feuerriegel G."/>
            <person name="Bunk B."/>
            <person name="Sproer C."/>
            <person name="Streit W.R."/>
            <person name="Rodriguez L.M."/>
            <person name="Overmann J."/>
            <person name="Jimenez D.J."/>
        </authorList>
    </citation>
    <scope>NUCLEOTIDE SEQUENCE</scope>
    <source>
        <strain evidence="7">MAG 4196</strain>
    </source>
</reference>
<dbReference type="CDD" id="cd00501">
    <property type="entry name" value="Peptidase_C15"/>
    <property type="match status" value="1"/>
</dbReference>
<dbReference type="PRINTS" id="PR00706">
    <property type="entry name" value="PYROGLUPTASE"/>
</dbReference>
<dbReference type="InterPro" id="IPR033694">
    <property type="entry name" value="PGPEP1_Cys_AS"/>
</dbReference>
<dbReference type="PIRSF" id="PIRSF015592">
    <property type="entry name" value="Prld-crbxl_pptds"/>
    <property type="match status" value="1"/>
</dbReference>
<keyword evidence="3" id="KW-0645">Protease</keyword>
<evidence type="ECO:0000256" key="2">
    <source>
        <dbReference type="ARBA" id="ARBA00022490"/>
    </source>
</evidence>
<proteinExistence type="inferred from homology"/>
<dbReference type="NCBIfam" id="NF009676">
    <property type="entry name" value="PRK13197.1"/>
    <property type="match status" value="1"/>
</dbReference>
<dbReference type="Proteomes" id="UP001217476">
    <property type="component" value="Chromosome"/>
</dbReference>
<evidence type="ECO:0000313" key="7">
    <source>
        <dbReference type="EMBL" id="WEK03019.1"/>
    </source>
</evidence>
<evidence type="ECO:0000256" key="5">
    <source>
        <dbReference type="ARBA" id="ARBA00022807"/>
    </source>
</evidence>
<dbReference type="InterPro" id="IPR029762">
    <property type="entry name" value="PGP-I_bact-type"/>
</dbReference>
<dbReference type="Gene3D" id="3.40.630.20">
    <property type="entry name" value="Peptidase C15, pyroglutamyl peptidase I-like"/>
    <property type="match status" value="1"/>
</dbReference>
<feature type="active site" evidence="6">
    <location>
        <position position="143"/>
    </location>
</feature>
<dbReference type="EMBL" id="CP119312">
    <property type="protein sequence ID" value="WEK03019.1"/>
    <property type="molecule type" value="Genomic_DNA"/>
</dbReference>
<name>A0AAJ5VTE8_9HYPH</name>
<dbReference type="PROSITE" id="PS01334">
    <property type="entry name" value="PYRASE_CYS"/>
    <property type="match status" value="1"/>
</dbReference>
<dbReference type="AlphaFoldDB" id="A0AAJ5VTE8"/>
<dbReference type="GO" id="GO:0016920">
    <property type="term" value="F:pyroglutamyl-peptidase activity"/>
    <property type="evidence" value="ECO:0007669"/>
    <property type="project" value="UniProtKB-EC"/>
</dbReference>
<dbReference type="GO" id="GO:0006508">
    <property type="term" value="P:proteolysis"/>
    <property type="evidence" value="ECO:0007669"/>
    <property type="project" value="UniProtKB-KW"/>
</dbReference>
<evidence type="ECO:0000256" key="3">
    <source>
        <dbReference type="ARBA" id="ARBA00022670"/>
    </source>
</evidence>
<dbReference type="InterPro" id="IPR000816">
    <property type="entry name" value="Peptidase_C15"/>
</dbReference>
<gene>
    <name evidence="7" type="primary">pcp</name>
    <name evidence="7" type="ORF">P0Y65_12470</name>
</gene>
<evidence type="ECO:0000256" key="4">
    <source>
        <dbReference type="ARBA" id="ARBA00022801"/>
    </source>
</evidence>
<keyword evidence="5" id="KW-0788">Thiol protease</keyword>
<comment type="similarity">
    <text evidence="1">Belongs to the peptidase C15 family.</text>
</comment>
<comment type="catalytic activity">
    <reaction evidence="6">
        <text>Release of an N-terminal pyroglutamyl group from a polypeptide, the second amino acid generally not being Pro.</text>
        <dbReference type="EC" id="3.4.19.3"/>
    </reaction>
</comment>
<accession>A0AAJ5VTE8</accession>